<evidence type="ECO:0000259" key="20">
    <source>
        <dbReference type="PROSITE" id="PS51387"/>
    </source>
</evidence>
<comment type="caution">
    <text evidence="21">The sequence shown here is derived from an EMBL/GenBank/DDBJ whole genome shotgun (WGS) entry which is preliminary data.</text>
</comment>
<feature type="domain" description="FAD-binding PCMH-type" evidence="20">
    <location>
        <begin position="17"/>
        <end position="188"/>
    </location>
</feature>
<evidence type="ECO:0000313" key="21">
    <source>
        <dbReference type="EMBL" id="KAB2807370.1"/>
    </source>
</evidence>
<dbReference type="GO" id="GO:0005829">
    <property type="term" value="C:cytosol"/>
    <property type="evidence" value="ECO:0007669"/>
    <property type="project" value="TreeGrafter"/>
</dbReference>
<dbReference type="InterPro" id="IPR016166">
    <property type="entry name" value="FAD-bd_PCMH"/>
</dbReference>
<comment type="cofactor">
    <cofactor evidence="1 19">
        <name>FAD</name>
        <dbReference type="ChEBI" id="CHEBI:57692"/>
    </cofactor>
</comment>
<dbReference type="PROSITE" id="PS51387">
    <property type="entry name" value="FAD_PCMH"/>
    <property type="match status" value="1"/>
</dbReference>
<dbReference type="HAMAP" id="MF_00037">
    <property type="entry name" value="MurB"/>
    <property type="match status" value="1"/>
</dbReference>
<keyword evidence="16 19" id="KW-0961">Cell wall biogenesis/degradation</keyword>
<dbReference type="GO" id="GO:0051301">
    <property type="term" value="P:cell division"/>
    <property type="evidence" value="ECO:0007669"/>
    <property type="project" value="UniProtKB-KW"/>
</dbReference>
<dbReference type="OrthoDB" id="9804753at2"/>
<dbReference type="Gene3D" id="3.30.43.10">
    <property type="entry name" value="Uridine Diphospho-n-acetylenolpyruvylglucosamine Reductase, domain 2"/>
    <property type="match status" value="1"/>
</dbReference>
<comment type="pathway">
    <text evidence="4 19">Cell wall biogenesis; peptidoglycan biosynthesis.</text>
</comment>
<dbReference type="RefSeq" id="WP_151668177.1">
    <property type="nucleotide sequence ID" value="NZ_WBVO01000011.1"/>
</dbReference>
<evidence type="ECO:0000256" key="13">
    <source>
        <dbReference type="ARBA" id="ARBA00022984"/>
    </source>
</evidence>
<accession>A0A6N6RDR3</accession>
<evidence type="ECO:0000256" key="1">
    <source>
        <dbReference type="ARBA" id="ARBA00001974"/>
    </source>
</evidence>
<dbReference type="PANTHER" id="PTHR21071">
    <property type="entry name" value="UDP-N-ACETYLENOLPYRUVOYLGLUCOSAMINE REDUCTASE"/>
    <property type="match status" value="1"/>
</dbReference>
<keyword evidence="8 19" id="KW-0132">Cell division</keyword>
<dbReference type="InterPro" id="IPR016167">
    <property type="entry name" value="FAD-bd_PCMH_sub1"/>
</dbReference>
<reference evidence="21 22" key="1">
    <citation type="submission" date="2019-09" db="EMBL/GenBank/DDBJ databases">
        <title>Genomes of family Cryomorphaceae.</title>
        <authorList>
            <person name="Bowman J.P."/>
        </authorList>
    </citation>
    <scope>NUCLEOTIDE SEQUENCE [LARGE SCALE GENOMIC DNA]</scope>
    <source>
        <strain evidence="21 22">LMG 25704</strain>
    </source>
</reference>
<keyword evidence="15 19" id="KW-0131">Cell cycle</keyword>
<dbReference type="SUPFAM" id="SSF56194">
    <property type="entry name" value="Uridine diphospho-N-Acetylenolpyruvylglucosamine reductase, MurB, C-terminal domain"/>
    <property type="match status" value="1"/>
</dbReference>
<evidence type="ECO:0000313" key="22">
    <source>
        <dbReference type="Proteomes" id="UP000468650"/>
    </source>
</evidence>
<evidence type="ECO:0000256" key="2">
    <source>
        <dbReference type="ARBA" id="ARBA00003921"/>
    </source>
</evidence>
<dbReference type="PANTHER" id="PTHR21071:SF4">
    <property type="entry name" value="UDP-N-ACETYLENOLPYRUVOYLGLUCOSAMINE REDUCTASE"/>
    <property type="match status" value="1"/>
</dbReference>
<evidence type="ECO:0000256" key="14">
    <source>
        <dbReference type="ARBA" id="ARBA00023002"/>
    </source>
</evidence>
<dbReference type="UniPathway" id="UPA00219"/>
<evidence type="ECO:0000256" key="8">
    <source>
        <dbReference type="ARBA" id="ARBA00022618"/>
    </source>
</evidence>
<comment type="subcellular location">
    <subcellularLocation>
        <location evidence="3 19">Cytoplasm</location>
    </subcellularLocation>
</comment>
<evidence type="ECO:0000256" key="11">
    <source>
        <dbReference type="ARBA" id="ARBA00022857"/>
    </source>
</evidence>
<dbReference type="GO" id="GO:0008762">
    <property type="term" value="F:UDP-N-acetylmuramate dehydrogenase activity"/>
    <property type="evidence" value="ECO:0007669"/>
    <property type="project" value="UniProtKB-UniRule"/>
</dbReference>
<evidence type="ECO:0000256" key="4">
    <source>
        <dbReference type="ARBA" id="ARBA00004752"/>
    </source>
</evidence>
<keyword evidence="11 19" id="KW-0521">NADP</keyword>
<organism evidence="21 22">
    <name type="scientific">Phaeocystidibacter luteus</name>
    <dbReference type="NCBI Taxonomy" id="911197"/>
    <lineage>
        <taxon>Bacteria</taxon>
        <taxon>Pseudomonadati</taxon>
        <taxon>Bacteroidota</taxon>
        <taxon>Flavobacteriia</taxon>
        <taxon>Flavobacteriales</taxon>
        <taxon>Phaeocystidibacteraceae</taxon>
        <taxon>Phaeocystidibacter</taxon>
    </lineage>
</organism>
<dbReference type="EMBL" id="WBVO01000011">
    <property type="protein sequence ID" value="KAB2807370.1"/>
    <property type="molecule type" value="Genomic_DNA"/>
</dbReference>
<comment type="similarity">
    <text evidence="19">Belongs to the MurB family.</text>
</comment>
<evidence type="ECO:0000256" key="10">
    <source>
        <dbReference type="ARBA" id="ARBA00022827"/>
    </source>
</evidence>
<dbReference type="AlphaFoldDB" id="A0A6N6RDR3"/>
<dbReference type="Gene3D" id="3.90.78.10">
    <property type="entry name" value="UDP-N-acetylenolpyruvoylglucosamine reductase, C-terminal domain"/>
    <property type="match status" value="1"/>
</dbReference>
<dbReference type="InterPro" id="IPR036635">
    <property type="entry name" value="MurB_C_sf"/>
</dbReference>
<keyword evidence="7 19" id="KW-0963">Cytoplasm</keyword>
<feature type="active site" evidence="19">
    <location>
        <position position="335"/>
    </location>
</feature>
<evidence type="ECO:0000256" key="6">
    <source>
        <dbReference type="ARBA" id="ARBA00015188"/>
    </source>
</evidence>
<keyword evidence="12 19" id="KW-0133">Cell shape</keyword>
<comment type="catalytic activity">
    <reaction evidence="18 19">
        <text>UDP-N-acetyl-alpha-D-muramate + NADP(+) = UDP-N-acetyl-3-O-(1-carboxyvinyl)-alpha-D-glucosamine + NADPH + H(+)</text>
        <dbReference type="Rhea" id="RHEA:12248"/>
        <dbReference type="ChEBI" id="CHEBI:15378"/>
        <dbReference type="ChEBI" id="CHEBI:57783"/>
        <dbReference type="ChEBI" id="CHEBI:58349"/>
        <dbReference type="ChEBI" id="CHEBI:68483"/>
        <dbReference type="ChEBI" id="CHEBI:70757"/>
        <dbReference type="EC" id="1.3.1.98"/>
    </reaction>
</comment>
<dbReference type="EC" id="1.3.1.98" evidence="5 19"/>
<dbReference type="InterPro" id="IPR003170">
    <property type="entry name" value="MurB"/>
</dbReference>
<keyword evidence="22" id="KW-1185">Reference proteome</keyword>
<dbReference type="InterPro" id="IPR006094">
    <property type="entry name" value="Oxid_FAD_bind_N"/>
</dbReference>
<keyword evidence="14 19" id="KW-0560">Oxidoreductase</keyword>
<name>A0A6N6RDR3_9FLAO</name>
<dbReference type="SUPFAM" id="SSF56176">
    <property type="entry name" value="FAD-binding/transporter-associated domain-like"/>
    <property type="match status" value="1"/>
</dbReference>
<keyword evidence="9 19" id="KW-0285">Flavoprotein</keyword>
<evidence type="ECO:0000256" key="3">
    <source>
        <dbReference type="ARBA" id="ARBA00004496"/>
    </source>
</evidence>
<evidence type="ECO:0000256" key="19">
    <source>
        <dbReference type="HAMAP-Rule" id="MF_00037"/>
    </source>
</evidence>
<dbReference type="Gene3D" id="3.30.465.10">
    <property type="match status" value="1"/>
</dbReference>
<dbReference type="InterPro" id="IPR016169">
    <property type="entry name" value="FAD-bd_PCMH_sub2"/>
</dbReference>
<evidence type="ECO:0000256" key="16">
    <source>
        <dbReference type="ARBA" id="ARBA00023316"/>
    </source>
</evidence>
<protein>
    <recommendedName>
        <fullName evidence="6 19">UDP-N-acetylenolpyruvoylglucosamine reductase</fullName>
        <ecNumber evidence="5 19">1.3.1.98</ecNumber>
    </recommendedName>
    <alternativeName>
        <fullName evidence="17 19">UDP-N-acetylmuramate dehydrogenase</fullName>
    </alternativeName>
</protein>
<sequence length="339" mass="37431">MRKYNGPSLQRFNTFGLDESADEVWVLQDEEDIRALASDESAMSRLKLILGGGSNLLLTGPIKGVVAHIALRGKKVLSETDDEVILEVAAGENWHQTVLWTIEQGYGGLENLSLIPGQVGTAPVQNIGAYGVELKDHFVSLDGISLENGEKRTFSKEDCQFGYRDSIFKHELKGNFIITAVRFNLTKRNHALRTDYGAIQGELEKRGIDKPTIADISAAVIAIRQSKLPDPMEIGNSGSFFKNPVVPTSEFDRIKSEYPEVVAYPAGEGKMKLAAGWLIEKAGWKGYRRGDAGVHERQALVLVNYGEARGREVYQLAKDIIADIREKFGIELSPEVNVL</sequence>
<dbReference type="NCBIfam" id="NF010478">
    <property type="entry name" value="PRK13903.1"/>
    <property type="match status" value="1"/>
</dbReference>
<keyword evidence="13 19" id="KW-0573">Peptidoglycan synthesis</keyword>
<proteinExistence type="inferred from homology"/>
<evidence type="ECO:0000256" key="5">
    <source>
        <dbReference type="ARBA" id="ARBA00012518"/>
    </source>
</evidence>
<dbReference type="Pfam" id="PF01565">
    <property type="entry name" value="FAD_binding_4"/>
    <property type="match status" value="1"/>
</dbReference>
<dbReference type="Pfam" id="PF02873">
    <property type="entry name" value="MurB_C"/>
    <property type="match status" value="1"/>
</dbReference>
<dbReference type="InterPro" id="IPR011601">
    <property type="entry name" value="MurB_C"/>
</dbReference>
<comment type="function">
    <text evidence="2 19">Cell wall formation.</text>
</comment>
<dbReference type="GO" id="GO:0071949">
    <property type="term" value="F:FAD binding"/>
    <property type="evidence" value="ECO:0007669"/>
    <property type="project" value="InterPro"/>
</dbReference>
<dbReference type="NCBIfam" id="TIGR00179">
    <property type="entry name" value="murB"/>
    <property type="match status" value="1"/>
</dbReference>
<evidence type="ECO:0000256" key="18">
    <source>
        <dbReference type="ARBA" id="ARBA00048914"/>
    </source>
</evidence>
<dbReference type="Proteomes" id="UP000468650">
    <property type="component" value="Unassembled WGS sequence"/>
</dbReference>
<dbReference type="GO" id="GO:0008360">
    <property type="term" value="P:regulation of cell shape"/>
    <property type="evidence" value="ECO:0007669"/>
    <property type="project" value="UniProtKB-KW"/>
</dbReference>
<evidence type="ECO:0000256" key="17">
    <source>
        <dbReference type="ARBA" id="ARBA00031026"/>
    </source>
</evidence>
<dbReference type="GO" id="GO:0009252">
    <property type="term" value="P:peptidoglycan biosynthetic process"/>
    <property type="evidence" value="ECO:0007669"/>
    <property type="project" value="UniProtKB-UniRule"/>
</dbReference>
<feature type="active site" evidence="19">
    <location>
        <position position="164"/>
    </location>
</feature>
<dbReference type="InterPro" id="IPR036318">
    <property type="entry name" value="FAD-bd_PCMH-like_sf"/>
</dbReference>
<evidence type="ECO:0000256" key="15">
    <source>
        <dbReference type="ARBA" id="ARBA00023306"/>
    </source>
</evidence>
<dbReference type="NCBIfam" id="NF000755">
    <property type="entry name" value="PRK00046.1"/>
    <property type="match status" value="1"/>
</dbReference>
<keyword evidence="10 19" id="KW-0274">FAD</keyword>
<dbReference type="GO" id="GO:0071555">
    <property type="term" value="P:cell wall organization"/>
    <property type="evidence" value="ECO:0007669"/>
    <property type="project" value="UniProtKB-KW"/>
</dbReference>
<gene>
    <name evidence="19 21" type="primary">murB</name>
    <name evidence="21" type="ORF">F8C67_12400</name>
</gene>
<evidence type="ECO:0000256" key="12">
    <source>
        <dbReference type="ARBA" id="ARBA00022960"/>
    </source>
</evidence>
<feature type="active site" description="Proton donor" evidence="19">
    <location>
        <position position="239"/>
    </location>
</feature>
<evidence type="ECO:0000256" key="7">
    <source>
        <dbReference type="ARBA" id="ARBA00022490"/>
    </source>
</evidence>
<evidence type="ECO:0000256" key="9">
    <source>
        <dbReference type="ARBA" id="ARBA00022630"/>
    </source>
</evidence>